<proteinExistence type="predicted"/>
<dbReference type="Gene3D" id="2.60.40.1120">
    <property type="entry name" value="Carboxypeptidase-like, regulatory domain"/>
    <property type="match status" value="1"/>
</dbReference>
<dbReference type="GO" id="GO:0009279">
    <property type="term" value="C:cell outer membrane"/>
    <property type="evidence" value="ECO:0007669"/>
    <property type="project" value="UniProtKB-SubCell"/>
</dbReference>
<evidence type="ECO:0000256" key="5">
    <source>
        <dbReference type="SAM" id="SignalP"/>
    </source>
</evidence>
<reference evidence="8" key="1">
    <citation type="submission" date="2020-08" db="EMBL/GenBank/DDBJ databases">
        <title>Lacibacter sp. S13-6-6 genome sequencing.</title>
        <authorList>
            <person name="Jin L."/>
        </authorList>
    </citation>
    <scope>NUCLEOTIDE SEQUENCE [LARGE SCALE GENOMIC DNA]</scope>
    <source>
        <strain evidence="8">S13-6-6</strain>
    </source>
</reference>
<dbReference type="Pfam" id="PF14905">
    <property type="entry name" value="OMP_b-brl_3"/>
    <property type="match status" value="1"/>
</dbReference>
<evidence type="ECO:0000256" key="2">
    <source>
        <dbReference type="ARBA" id="ARBA00023136"/>
    </source>
</evidence>
<evidence type="ECO:0000256" key="4">
    <source>
        <dbReference type="SAM" id="MobiDB-lite"/>
    </source>
</evidence>
<evidence type="ECO:0000256" key="1">
    <source>
        <dbReference type="ARBA" id="ARBA00004442"/>
    </source>
</evidence>
<feature type="chain" id="PRO_5028927333" evidence="5">
    <location>
        <begin position="21"/>
        <end position="824"/>
    </location>
</feature>
<sequence length="824" mass="92588">MKKISAFLTAALLTCTFSFAQTASRVKGDVKDESQKPISGITVSLLRGKDSSLVKAAITDKSGAYSFESVKNGSYLLGITSVGYQKKISGVIEVKEGAEITVPSFNLLPEAKGLKEVTVTAKRPMFEQKADKLVVNVDASPTNAGANALEVLEKSPGITVDKDGNISLKGKAGVQVFIDGKPAYLSGADLANYLRNLQGPQLDQIEIMTNPPAKYDAAGNSGIINIKTKRTLQFGYNGSVTTGYTQGRYQRYTNSFTFNYRKNKVNLFANGNYNARNSFQELDIQRSFSNSVTKEVVSLFEQETRMIHKNRSLNGKVGMDFFATKKTTLGVTANGFYSPGQFLSTSDINIFSPDHTLLSKTMGKADNSSTWKHFGTNFNFRHVFDTTGKEISADVDHLRYSATNTQSLVNKYENGNQPKMPDTLYGNLPQNIYIYSAKVDYVQPFKKGLKFEAGFKTSFVETDNVARYDSLINNNRQLDSARRNDFVYKENINAAYVNFSKQINKKISAQVGLRLENTSAKGYSKGYAYDKDNEKFADFDTTFNLNYTQLFPTVYIQYAVNEKHSFGMNYGRRIRRPDYESLNPFVEFIDRYTYEQGNPNLRPQFSHNIELSHTYKGFLTTTLNYTNTNNIIQEVLEQNEERNESYIKRANIAKQQQFGIAVSAFKQIKKWNGNIYVNVYNNKFEGLVNGDFVTLGRTTMVLSASNSYRFGKDWTTEISGFYRTAGYEGVFHIRPLGELNFGVSKPVLKGKGTLRLSVRDILWTQRGQGEIKYGLIHANFQQRRDSRTVGMTFTYRFSKGKINGNGRRKASGAADEQNRVKSVE</sequence>
<organism evidence="7 8">
    <name type="scientific">Lacibacter sediminis</name>
    <dbReference type="NCBI Taxonomy" id="2760713"/>
    <lineage>
        <taxon>Bacteria</taxon>
        <taxon>Pseudomonadati</taxon>
        <taxon>Bacteroidota</taxon>
        <taxon>Chitinophagia</taxon>
        <taxon>Chitinophagales</taxon>
        <taxon>Chitinophagaceae</taxon>
        <taxon>Lacibacter</taxon>
    </lineage>
</organism>
<dbReference type="RefSeq" id="WP_182801264.1">
    <property type="nucleotide sequence ID" value="NZ_CP060007.1"/>
</dbReference>
<dbReference type="EMBL" id="CP060007">
    <property type="protein sequence ID" value="QNA42998.1"/>
    <property type="molecule type" value="Genomic_DNA"/>
</dbReference>
<dbReference type="Proteomes" id="UP000515344">
    <property type="component" value="Chromosome"/>
</dbReference>
<feature type="domain" description="Outer membrane protein beta-barrel" evidence="6">
    <location>
        <begin position="382"/>
        <end position="795"/>
    </location>
</feature>
<feature type="signal peptide" evidence="5">
    <location>
        <begin position="1"/>
        <end position="20"/>
    </location>
</feature>
<keyword evidence="2" id="KW-0472">Membrane</keyword>
<keyword evidence="5" id="KW-0732">Signal</keyword>
<keyword evidence="3" id="KW-0998">Cell outer membrane</keyword>
<dbReference type="Gene3D" id="2.40.170.20">
    <property type="entry name" value="TonB-dependent receptor, beta-barrel domain"/>
    <property type="match status" value="1"/>
</dbReference>
<gene>
    <name evidence="7" type="ORF">H4075_12960</name>
</gene>
<dbReference type="AlphaFoldDB" id="A0A7G5XBZ5"/>
<dbReference type="InterPro" id="IPR037066">
    <property type="entry name" value="Plug_dom_sf"/>
</dbReference>
<dbReference type="Pfam" id="PF13620">
    <property type="entry name" value="CarboxypepD_reg"/>
    <property type="match status" value="1"/>
</dbReference>
<keyword evidence="8" id="KW-1185">Reference proteome</keyword>
<comment type="subcellular location">
    <subcellularLocation>
        <location evidence="1">Cell outer membrane</location>
    </subcellularLocation>
</comment>
<accession>A0A7G5XBZ5</accession>
<keyword evidence="7" id="KW-0675">Receptor</keyword>
<dbReference type="InterPro" id="IPR036942">
    <property type="entry name" value="Beta-barrel_TonB_sf"/>
</dbReference>
<evidence type="ECO:0000313" key="7">
    <source>
        <dbReference type="EMBL" id="QNA42998.1"/>
    </source>
</evidence>
<dbReference type="InterPro" id="IPR008969">
    <property type="entry name" value="CarboxyPept-like_regulatory"/>
</dbReference>
<dbReference type="PANTHER" id="PTHR40980:SF4">
    <property type="entry name" value="TONB-DEPENDENT RECEPTOR-LIKE BETA-BARREL DOMAIN-CONTAINING PROTEIN"/>
    <property type="match status" value="1"/>
</dbReference>
<feature type="region of interest" description="Disordered" evidence="4">
    <location>
        <begin position="804"/>
        <end position="824"/>
    </location>
</feature>
<name>A0A7G5XBZ5_9BACT</name>
<dbReference type="Gene3D" id="2.170.130.10">
    <property type="entry name" value="TonB-dependent receptor, plug domain"/>
    <property type="match status" value="1"/>
</dbReference>
<evidence type="ECO:0000259" key="6">
    <source>
        <dbReference type="Pfam" id="PF14905"/>
    </source>
</evidence>
<evidence type="ECO:0000256" key="3">
    <source>
        <dbReference type="ARBA" id="ARBA00023237"/>
    </source>
</evidence>
<protein>
    <submittedName>
        <fullName evidence="7">TonB-dependent receptor</fullName>
    </submittedName>
</protein>
<evidence type="ECO:0000313" key="8">
    <source>
        <dbReference type="Proteomes" id="UP000515344"/>
    </source>
</evidence>
<dbReference type="SUPFAM" id="SSF56935">
    <property type="entry name" value="Porins"/>
    <property type="match status" value="1"/>
</dbReference>
<dbReference type="PANTHER" id="PTHR40980">
    <property type="entry name" value="PLUG DOMAIN-CONTAINING PROTEIN"/>
    <property type="match status" value="1"/>
</dbReference>
<dbReference type="InterPro" id="IPR041700">
    <property type="entry name" value="OMP_b-brl_3"/>
</dbReference>
<dbReference type="SUPFAM" id="SSF49464">
    <property type="entry name" value="Carboxypeptidase regulatory domain-like"/>
    <property type="match status" value="1"/>
</dbReference>
<dbReference type="KEGG" id="lacs:H4075_12960"/>